<accession>A0ACC0B217</accession>
<proteinExistence type="predicted"/>
<organism evidence="1 2">
    <name type="scientific">Catharanthus roseus</name>
    <name type="common">Madagascar periwinkle</name>
    <name type="synonym">Vinca rosea</name>
    <dbReference type="NCBI Taxonomy" id="4058"/>
    <lineage>
        <taxon>Eukaryota</taxon>
        <taxon>Viridiplantae</taxon>
        <taxon>Streptophyta</taxon>
        <taxon>Embryophyta</taxon>
        <taxon>Tracheophyta</taxon>
        <taxon>Spermatophyta</taxon>
        <taxon>Magnoliopsida</taxon>
        <taxon>eudicotyledons</taxon>
        <taxon>Gunneridae</taxon>
        <taxon>Pentapetalae</taxon>
        <taxon>asterids</taxon>
        <taxon>lamiids</taxon>
        <taxon>Gentianales</taxon>
        <taxon>Apocynaceae</taxon>
        <taxon>Rauvolfioideae</taxon>
        <taxon>Vinceae</taxon>
        <taxon>Catharanthinae</taxon>
        <taxon>Catharanthus</taxon>
    </lineage>
</organism>
<sequence length="217" mass="24961">MDKMRSRSPFSLSSLLILFLYDVACSPMLEWVIRFSLLLSCILHHFHVDFSGKLQETTVDTDVINKAIIKRSHYWWDENERRWRPAVQQGDDEQAQEVEDNAAEAVEDDDFRTIVIDRLEHTQIRYTLLLLTIELLILHAGLRIAETIRWGCVVLKIVIQMTGTGIPRAYPRPWMVGSGSINFIRRGSGSRSMFHYKGLGLGVPEVLDPFTPLDNFS</sequence>
<reference evidence="2" key="1">
    <citation type="journal article" date="2023" name="Nat. Plants">
        <title>Single-cell RNA sequencing provides a high-resolution roadmap for understanding the multicellular compartmentation of specialized metabolism.</title>
        <authorList>
            <person name="Sun S."/>
            <person name="Shen X."/>
            <person name="Li Y."/>
            <person name="Li Y."/>
            <person name="Wang S."/>
            <person name="Li R."/>
            <person name="Zhang H."/>
            <person name="Shen G."/>
            <person name="Guo B."/>
            <person name="Wei J."/>
            <person name="Xu J."/>
            <person name="St-Pierre B."/>
            <person name="Chen S."/>
            <person name="Sun C."/>
        </authorList>
    </citation>
    <scope>NUCLEOTIDE SEQUENCE [LARGE SCALE GENOMIC DNA]</scope>
</reference>
<gene>
    <name evidence="1" type="ORF">M9H77_16539</name>
</gene>
<evidence type="ECO:0000313" key="2">
    <source>
        <dbReference type="Proteomes" id="UP001060085"/>
    </source>
</evidence>
<name>A0ACC0B217_CATRO</name>
<keyword evidence="2" id="KW-1185">Reference proteome</keyword>
<comment type="caution">
    <text evidence="1">The sequence shown here is derived from an EMBL/GenBank/DDBJ whole genome shotgun (WGS) entry which is preliminary data.</text>
</comment>
<protein>
    <submittedName>
        <fullName evidence="1">Uncharacterized protein</fullName>
    </submittedName>
</protein>
<dbReference type="EMBL" id="CM044704">
    <property type="protein sequence ID" value="KAI5666686.1"/>
    <property type="molecule type" value="Genomic_DNA"/>
</dbReference>
<evidence type="ECO:0000313" key="1">
    <source>
        <dbReference type="EMBL" id="KAI5666686.1"/>
    </source>
</evidence>
<dbReference type="Proteomes" id="UP001060085">
    <property type="component" value="Linkage Group LG04"/>
</dbReference>